<dbReference type="SUPFAM" id="SSF50156">
    <property type="entry name" value="PDZ domain-like"/>
    <property type="match status" value="1"/>
</dbReference>
<feature type="non-terminal residue" evidence="2">
    <location>
        <position position="138"/>
    </location>
</feature>
<organism evidence="2">
    <name type="scientific">Aphanomyces stellatus</name>
    <dbReference type="NCBI Taxonomy" id="120398"/>
    <lineage>
        <taxon>Eukaryota</taxon>
        <taxon>Sar</taxon>
        <taxon>Stramenopiles</taxon>
        <taxon>Oomycota</taxon>
        <taxon>Saprolegniomycetes</taxon>
        <taxon>Saprolegniales</taxon>
        <taxon>Verrucalvaceae</taxon>
        <taxon>Aphanomyces</taxon>
    </lineage>
</organism>
<gene>
    <name evidence="2" type="ORF">As57867_014384</name>
</gene>
<evidence type="ECO:0000259" key="1">
    <source>
        <dbReference type="PROSITE" id="PS50106"/>
    </source>
</evidence>
<sequence length="138" mass="14616">MVWTCDKCDYSKNEDNAPTCIACSSTSSIRSTSTSTLSRASSFVAPSNPEDDKATVVIIELPAKQKLGVKLMPPKRGVIEQGLSIDNIDNPILDGKVAPGDLIVAIGGTPVDGLGFGDAIDLIRKMPRPLAISFEIVQ</sequence>
<comment type="caution">
    <text evidence="2">The sequence shown here is derived from an EMBL/GenBank/DDBJ whole genome shotgun (WGS) entry which is preliminary data.</text>
</comment>
<accession>A0A6A4YFN9</accession>
<dbReference type="InterPro" id="IPR001478">
    <property type="entry name" value="PDZ"/>
</dbReference>
<protein>
    <recommendedName>
        <fullName evidence="1">PDZ domain-containing protein</fullName>
    </recommendedName>
</protein>
<dbReference type="EMBL" id="VJMH01005542">
    <property type="protein sequence ID" value="KAF0694668.1"/>
    <property type="molecule type" value="Genomic_DNA"/>
</dbReference>
<evidence type="ECO:0000313" key="2">
    <source>
        <dbReference type="EMBL" id="KAF0694668.1"/>
    </source>
</evidence>
<dbReference type="OrthoDB" id="185175at2759"/>
<dbReference type="PROSITE" id="PS50106">
    <property type="entry name" value="PDZ"/>
    <property type="match status" value="1"/>
</dbReference>
<dbReference type="AlphaFoldDB" id="A0A6A4YFN9"/>
<reference evidence="2" key="1">
    <citation type="submission" date="2019-06" db="EMBL/GenBank/DDBJ databases">
        <title>Genomics analysis of Aphanomyces spp. identifies a new class of oomycete effector associated with host adaptation.</title>
        <authorList>
            <person name="Gaulin E."/>
        </authorList>
    </citation>
    <scope>NUCLEOTIDE SEQUENCE</scope>
    <source>
        <strain evidence="2">CBS 578.67</strain>
    </source>
</reference>
<dbReference type="Gene3D" id="2.30.42.10">
    <property type="match status" value="1"/>
</dbReference>
<feature type="domain" description="PDZ" evidence="1">
    <location>
        <begin position="56"/>
        <end position="138"/>
    </location>
</feature>
<name>A0A6A4YFN9_9STRA</name>
<dbReference type="InterPro" id="IPR036034">
    <property type="entry name" value="PDZ_sf"/>
</dbReference>
<proteinExistence type="predicted"/>